<dbReference type="Gene3D" id="1.25.40.10">
    <property type="entry name" value="Tetratricopeptide repeat domain"/>
    <property type="match status" value="1"/>
</dbReference>
<feature type="transmembrane region" description="Helical" evidence="4">
    <location>
        <begin position="260"/>
        <end position="282"/>
    </location>
</feature>
<reference evidence="5 6" key="1">
    <citation type="journal article" date="2011" name="J. Bacteriol.">
        <title>Genome sequence of Methyloversatilis universalis FAM5T, a methylotrophic representative of the order Rhodocyclales.</title>
        <authorList>
            <person name="Kittichotirat W."/>
            <person name="Good N.M."/>
            <person name="Hall R."/>
            <person name="Bringel F."/>
            <person name="Lajus A."/>
            <person name="Medigue C."/>
            <person name="Smalley N.E."/>
            <person name="Beck D."/>
            <person name="Bumgarner R."/>
            <person name="Vuilleumier S."/>
            <person name="Kalyuzhnaya M.G."/>
        </authorList>
    </citation>
    <scope>NUCLEOTIDE SEQUENCE [LARGE SCALE GENOMIC DNA]</scope>
    <source>
        <strain evidence="6">ATCC BAA-1314 / JCM 13912 / FAM5</strain>
    </source>
</reference>
<feature type="repeat" description="TPR" evidence="3">
    <location>
        <begin position="468"/>
        <end position="501"/>
    </location>
</feature>
<keyword evidence="4" id="KW-1133">Transmembrane helix</keyword>
<feature type="transmembrane region" description="Helical" evidence="4">
    <location>
        <begin position="83"/>
        <end position="104"/>
    </location>
</feature>
<dbReference type="Pfam" id="PF13181">
    <property type="entry name" value="TPR_8"/>
    <property type="match status" value="1"/>
</dbReference>
<evidence type="ECO:0000256" key="2">
    <source>
        <dbReference type="ARBA" id="ARBA00022803"/>
    </source>
</evidence>
<feature type="transmembrane region" description="Helical" evidence="4">
    <location>
        <begin position="9"/>
        <end position="27"/>
    </location>
</feature>
<evidence type="ECO:0000256" key="3">
    <source>
        <dbReference type="PROSITE-ProRule" id="PRU00339"/>
    </source>
</evidence>
<feature type="transmembrane region" description="Helical" evidence="4">
    <location>
        <begin position="330"/>
        <end position="350"/>
    </location>
</feature>
<accession>F5RDU2</accession>
<evidence type="ECO:0000256" key="1">
    <source>
        <dbReference type="ARBA" id="ARBA00022737"/>
    </source>
</evidence>
<keyword evidence="1" id="KW-0677">Repeat</keyword>
<dbReference type="InterPro" id="IPR050498">
    <property type="entry name" value="Ycf3"/>
</dbReference>
<feature type="transmembrane region" description="Helical" evidence="4">
    <location>
        <begin position="167"/>
        <end position="197"/>
    </location>
</feature>
<dbReference type="eggNOG" id="COG0457">
    <property type="taxonomic scope" value="Bacteria"/>
</dbReference>
<organism evidence="5 6">
    <name type="scientific">Methyloversatilis universalis (strain ATCC BAA-1314 / DSM 25237 / JCM 13912 / CCUG 52030 / FAM5)</name>
    <dbReference type="NCBI Taxonomy" id="1000565"/>
    <lineage>
        <taxon>Bacteria</taxon>
        <taxon>Pseudomonadati</taxon>
        <taxon>Pseudomonadota</taxon>
        <taxon>Betaproteobacteria</taxon>
        <taxon>Nitrosomonadales</taxon>
        <taxon>Sterolibacteriaceae</taxon>
        <taxon>Methyloversatilis</taxon>
    </lineage>
</organism>
<feature type="transmembrane region" description="Helical" evidence="4">
    <location>
        <begin position="218"/>
        <end position="240"/>
    </location>
</feature>
<feature type="transmembrane region" description="Helical" evidence="4">
    <location>
        <begin position="385"/>
        <end position="403"/>
    </location>
</feature>
<evidence type="ECO:0000313" key="6">
    <source>
        <dbReference type="Proteomes" id="UP000005019"/>
    </source>
</evidence>
<sequence>MTHSVIKRWLFPALIVLAAAGLYAPYLDNPLVFDDEYFFMAGNPESYVAKGFSFAPRWLAYYSHGLTFTLIGTEIYPQRIGNMILHAGTGVALYAFILCLLSTVRTRRENGPSVELAAAIAALLFVLHPAAVYGAGYLIQRTILMATFFCLLSWVAFWKGINGSRTALWLATPLFMLAALSKEHVVMAPIIAALLWIGVRGDGMQRPCPSQREIIAALLSQAVVSLMLVLSMAKVIGHAYEPMVAGTVSPESAASTDSPLIFPLSVLTQSGLFFKYLILWIVPNGSWMSIDMREPFAALPVPATTWLRSLAFFAYPVAIVMAWLKYRRRFAIGIALLTPWVMFSTEIATVRVQEIFVLYRSYLWMPALFALAALGLLKLERRMCIALGVIGCCALGLFSINKLNTFSHTFYIWDEAASLAEQQGADERTPAGLARIYHNRGLSLMREGFIPNAIEDFNKALSLAPEYTAVYSDRGAAHLGMKAFDQAIEDFESAARLDPNEGKYRAGKAAALRGKEDTSNARLEDAAACALGWVRSCTSP</sequence>
<dbReference type="InterPro" id="IPR019734">
    <property type="entry name" value="TPR_rpt"/>
</dbReference>
<dbReference type="PANTHER" id="PTHR44858">
    <property type="entry name" value="TETRATRICOPEPTIDE REPEAT PROTEIN 6"/>
    <property type="match status" value="1"/>
</dbReference>
<dbReference type="InterPro" id="IPR011990">
    <property type="entry name" value="TPR-like_helical_dom_sf"/>
</dbReference>
<dbReference type="Pfam" id="PF07719">
    <property type="entry name" value="TPR_2"/>
    <property type="match status" value="1"/>
</dbReference>
<feature type="transmembrane region" description="Helical" evidence="4">
    <location>
        <begin position="116"/>
        <end position="136"/>
    </location>
</feature>
<keyword evidence="2 3" id="KW-0802">TPR repeat</keyword>
<gene>
    <name evidence="5" type="ORF">METUNv1_02459</name>
</gene>
<feature type="transmembrane region" description="Helical" evidence="4">
    <location>
        <begin position="143"/>
        <end position="161"/>
    </location>
</feature>
<feature type="repeat" description="TPR" evidence="3">
    <location>
        <begin position="434"/>
        <end position="467"/>
    </location>
</feature>
<evidence type="ECO:0000256" key="4">
    <source>
        <dbReference type="SAM" id="Phobius"/>
    </source>
</evidence>
<dbReference type="EMBL" id="AFHG01000052">
    <property type="protein sequence ID" value="EGK71073.1"/>
    <property type="molecule type" value="Genomic_DNA"/>
</dbReference>
<dbReference type="Proteomes" id="UP000005019">
    <property type="component" value="Unassembled WGS sequence"/>
</dbReference>
<keyword evidence="4" id="KW-0812">Transmembrane</keyword>
<dbReference type="RefSeq" id="WP_008062059.1">
    <property type="nucleotide sequence ID" value="NZ_AFHG01000052.1"/>
</dbReference>
<dbReference type="SMART" id="SM00028">
    <property type="entry name" value="TPR"/>
    <property type="match status" value="2"/>
</dbReference>
<dbReference type="PANTHER" id="PTHR44858:SF1">
    <property type="entry name" value="UDP-N-ACETYLGLUCOSAMINE--PEPTIDE N-ACETYLGLUCOSAMINYLTRANSFERASE SPINDLY-RELATED"/>
    <property type="match status" value="1"/>
</dbReference>
<comment type="caution">
    <text evidence="5">The sequence shown here is derived from an EMBL/GenBank/DDBJ whole genome shotgun (WGS) entry which is preliminary data.</text>
</comment>
<dbReference type="InterPro" id="IPR013105">
    <property type="entry name" value="TPR_2"/>
</dbReference>
<dbReference type="OrthoDB" id="509324at2"/>
<evidence type="ECO:0000313" key="5">
    <source>
        <dbReference type="EMBL" id="EGK71073.1"/>
    </source>
</evidence>
<feature type="transmembrane region" description="Helical" evidence="4">
    <location>
        <begin position="362"/>
        <end position="379"/>
    </location>
</feature>
<keyword evidence="4" id="KW-0472">Membrane</keyword>
<name>F5RDU2_METUF</name>
<dbReference type="SUPFAM" id="SSF48452">
    <property type="entry name" value="TPR-like"/>
    <property type="match status" value="1"/>
</dbReference>
<dbReference type="STRING" id="1000565.METUNv1_02459"/>
<feature type="transmembrane region" description="Helical" evidence="4">
    <location>
        <begin position="303"/>
        <end position="324"/>
    </location>
</feature>
<keyword evidence="6" id="KW-1185">Reference proteome</keyword>
<protein>
    <submittedName>
        <fullName evidence="5">Tetratricopeptide TPR_2 repeat protein</fullName>
    </submittedName>
</protein>
<dbReference type="PROSITE" id="PS50005">
    <property type="entry name" value="TPR"/>
    <property type="match status" value="2"/>
</dbReference>
<dbReference type="AlphaFoldDB" id="F5RDU2"/>
<proteinExistence type="predicted"/>